<dbReference type="PROSITE" id="PS50822">
    <property type="entry name" value="PIWI"/>
    <property type="match status" value="1"/>
</dbReference>
<dbReference type="InterPro" id="IPR036085">
    <property type="entry name" value="PAZ_dom_sf"/>
</dbReference>
<dbReference type="InterPro" id="IPR032472">
    <property type="entry name" value="ArgoL2"/>
</dbReference>
<organism evidence="4 5">
    <name type="scientific">Drosophila rubida</name>
    <dbReference type="NCBI Taxonomy" id="30044"/>
    <lineage>
        <taxon>Eukaryota</taxon>
        <taxon>Metazoa</taxon>
        <taxon>Ecdysozoa</taxon>
        <taxon>Arthropoda</taxon>
        <taxon>Hexapoda</taxon>
        <taxon>Insecta</taxon>
        <taxon>Pterygota</taxon>
        <taxon>Neoptera</taxon>
        <taxon>Endopterygota</taxon>
        <taxon>Diptera</taxon>
        <taxon>Brachycera</taxon>
        <taxon>Muscomorpha</taxon>
        <taxon>Ephydroidea</taxon>
        <taxon>Drosophilidae</taxon>
        <taxon>Drosophila</taxon>
    </lineage>
</organism>
<dbReference type="GO" id="GO:0004521">
    <property type="term" value="F:RNA endonuclease activity"/>
    <property type="evidence" value="ECO:0007669"/>
    <property type="project" value="UniProtKB-ARBA"/>
</dbReference>
<reference evidence="4" key="1">
    <citation type="journal article" date="2021" name="Mol. Ecol. Resour.">
        <title>Phylogenomic analyses of the genus Drosophila reveals genomic signals of climate adaptation.</title>
        <authorList>
            <person name="Li F."/>
            <person name="Rane R.V."/>
            <person name="Luria V."/>
            <person name="Xiong Z."/>
            <person name="Chen J."/>
            <person name="Li Z."/>
            <person name="Catullo R.A."/>
            <person name="Griffin P.C."/>
            <person name="Schiffer M."/>
            <person name="Pearce S."/>
            <person name="Lee S.F."/>
            <person name="McElroy K."/>
            <person name="Stocker A."/>
            <person name="Shirriffs J."/>
            <person name="Cockerell F."/>
            <person name="Coppin C."/>
            <person name="Sgro C.M."/>
            <person name="Karger A."/>
            <person name="Cain J.W."/>
            <person name="Weber J.A."/>
            <person name="Santpere G."/>
            <person name="Kirschner M.W."/>
            <person name="Hoffmann A.A."/>
            <person name="Oakeshott J.G."/>
            <person name="Zhang G."/>
        </authorList>
    </citation>
    <scope>NUCLEOTIDE SEQUENCE</scope>
    <source>
        <strain evidence="4">BGI-SZ-2011g</strain>
    </source>
</reference>
<evidence type="ECO:0000313" key="5">
    <source>
        <dbReference type="Proteomes" id="UP001200034"/>
    </source>
</evidence>
<comment type="caution">
    <text evidence="4">The sequence shown here is derived from an EMBL/GenBank/DDBJ whole genome shotgun (WGS) entry which is preliminary data.</text>
</comment>
<dbReference type="PROSITE" id="PS50821">
    <property type="entry name" value="PAZ"/>
    <property type="match status" value="1"/>
</dbReference>
<dbReference type="Gene3D" id="3.30.420.10">
    <property type="entry name" value="Ribonuclease H-like superfamily/Ribonuclease H"/>
    <property type="match status" value="1"/>
</dbReference>
<dbReference type="Pfam" id="PF08699">
    <property type="entry name" value="ArgoL1"/>
    <property type="match status" value="1"/>
</dbReference>
<dbReference type="InterPro" id="IPR003165">
    <property type="entry name" value="Piwi"/>
</dbReference>
<gene>
    <name evidence="4" type="ORF">KR093_002413</name>
</gene>
<feature type="compositionally biased region" description="Polar residues" evidence="1">
    <location>
        <begin position="219"/>
        <end position="230"/>
    </location>
</feature>
<proteinExistence type="predicted"/>
<sequence>GHQDQHGWQEAGQQQRRQGAQGGQGSQQGGWAAAGQQQRRQGEQGGQRPQGSQNTQQQCRPQGPGQQPSGSMQQRPQGPGQQPAGFMQQRPQGPGQQPGGFTQQLPHGPGQQPSGFMQQQPQGPGQQPHGFMQQLPQGSGQQPSGFMQQQPQGPGQQPPSFMQQRPQGPGQQPPSFMQQRPQGPGQQPGGPTQQRPQGPGQQPGGPTQQRPQGPGQQPASFMQQQPGGSTQQRAQGPGQQQGGQQGQQRRQGQQGDQKGGSYQQQGYPSGQPGGSSSQRGAQGDHQRGPRPSTGSAVSQRPSTAIIKRGTLGRTGTCAVNYLDVDLSKMPEIAYHYDVTIVPERPKKFYRQAFDVFRKKYLNNAVAAFDGRKSCYAVDKLKSPVEGDVEVIDRYNRPVRYTIAMKETDQSIVELSSLRSYMKDKIYDKPMRALQCLEVVLAEPCNKNSIRAGRSFFKNSSNNESYKLGDGYEALVGLYQSFVLGDKPFVNVDVSHKSFPIAMTVIDYLCDGIKFAKSELQSGSCNSKLKRAVSFLKGINIVYEPPKCFATEPRVYKVNGFSQQPANVLKFKLEDKLMTVEGYFKSRGYALQFPNLNCLHVGPPAKNIYLPVELCRIEEGQALNRKDGSNQVSAMIKFAATSTNERKAKIINLLRHFNHNTDPAISRFGIHIANDFITVTTRLLTPPQLEYYNKNFACPLNGSWNMTRCQFLKVHQKQHRWAIMYLENSVPFGKIEDLSSLVSRQSKIVNVNLEPKADIRRFRDERNLDEHFKDLKTKKYDLVFVVIPTRNGPSYDVIKQKAELQHGILTQCIKQFSIERRMSPQLVDNVLLKVNSKLNGINHKLKDDPRTMLANVMYLGADVTHPSPDQRDIPSVVGVAGSHDPYGASYNMQYRLQSSGTGGAREEIEDMESIVTEHLRVYREYRGSYPDHIIYYRDGVSDGQFMKIKNLELRGIYAACSKLKINPKMCCVIVVKRHHTRFFPLTQPHPKNKFNNVDPGTIVDHKIVHPNEMQFFMVSHQSIQGTAKPTRYNVIENTGDLDIDLLQQLTYNLCHMFPRCNRSVSYPAPAYLAHLAAARGRVYISNARLLKSPKEEYQKRLIVPEFLKTNPMYFV</sequence>
<name>A0AAD4PJ11_9MUSC</name>
<dbReference type="SUPFAM" id="SSF101690">
    <property type="entry name" value="PAZ domain"/>
    <property type="match status" value="1"/>
</dbReference>
<dbReference type="Pfam" id="PF16486">
    <property type="entry name" value="ArgoN"/>
    <property type="match status" value="1"/>
</dbReference>
<evidence type="ECO:0000259" key="2">
    <source>
        <dbReference type="PROSITE" id="PS50821"/>
    </source>
</evidence>
<dbReference type="GO" id="GO:0003723">
    <property type="term" value="F:RNA binding"/>
    <property type="evidence" value="ECO:0007669"/>
    <property type="project" value="InterPro"/>
</dbReference>
<feature type="non-terminal residue" evidence="4">
    <location>
        <position position="1114"/>
    </location>
</feature>
<dbReference type="CDD" id="cd02846">
    <property type="entry name" value="PAZ_argonaute_like"/>
    <property type="match status" value="1"/>
</dbReference>
<feature type="compositionally biased region" description="Low complexity" evidence="1">
    <location>
        <begin position="46"/>
        <end position="218"/>
    </location>
</feature>
<dbReference type="SMART" id="SM00950">
    <property type="entry name" value="Piwi"/>
    <property type="match status" value="1"/>
</dbReference>
<dbReference type="AlphaFoldDB" id="A0AAD4PJ11"/>
<dbReference type="GO" id="GO:0034587">
    <property type="term" value="P:piRNA processing"/>
    <property type="evidence" value="ECO:0007669"/>
    <property type="project" value="UniProtKB-ARBA"/>
</dbReference>
<dbReference type="GO" id="GO:0035194">
    <property type="term" value="P:regulatory ncRNA-mediated post-transcriptional gene silencing"/>
    <property type="evidence" value="ECO:0007669"/>
    <property type="project" value="UniProtKB-ARBA"/>
</dbReference>
<dbReference type="InterPro" id="IPR036397">
    <property type="entry name" value="RNaseH_sf"/>
</dbReference>
<evidence type="ECO:0008006" key="6">
    <source>
        <dbReference type="Google" id="ProtNLM"/>
    </source>
</evidence>
<feature type="domain" description="Piwi" evidence="3">
    <location>
        <begin position="781"/>
        <end position="1084"/>
    </location>
</feature>
<dbReference type="Pfam" id="PF16487">
    <property type="entry name" value="ArgoMid"/>
    <property type="match status" value="1"/>
</dbReference>
<feature type="domain" description="PAZ" evidence="2">
    <location>
        <begin position="503"/>
        <end position="618"/>
    </location>
</feature>
<dbReference type="InterPro" id="IPR003100">
    <property type="entry name" value="PAZ_dom"/>
</dbReference>
<dbReference type="Pfam" id="PF02170">
    <property type="entry name" value="PAZ"/>
    <property type="match status" value="1"/>
</dbReference>
<evidence type="ECO:0000256" key="1">
    <source>
        <dbReference type="SAM" id="MobiDB-lite"/>
    </source>
</evidence>
<feature type="compositionally biased region" description="Low complexity" evidence="1">
    <location>
        <begin position="246"/>
        <end position="281"/>
    </location>
</feature>
<dbReference type="Pfam" id="PF16488">
    <property type="entry name" value="ArgoL2"/>
    <property type="match status" value="1"/>
</dbReference>
<dbReference type="InterPro" id="IPR032473">
    <property type="entry name" value="Argonaute_Mid_dom"/>
</dbReference>
<dbReference type="EMBL" id="JAJJHW010002585">
    <property type="protein sequence ID" value="KAH8370160.1"/>
    <property type="molecule type" value="Genomic_DNA"/>
</dbReference>
<dbReference type="InterPro" id="IPR032474">
    <property type="entry name" value="Argonaute_N"/>
</dbReference>
<accession>A0AAD4PJ11</accession>
<dbReference type="PANTHER" id="PTHR22891">
    <property type="entry name" value="EUKARYOTIC TRANSLATION INITIATION FACTOR 2C"/>
    <property type="match status" value="1"/>
</dbReference>
<protein>
    <recommendedName>
        <fullName evidence="6">Argonaute-2</fullName>
    </recommendedName>
</protein>
<dbReference type="GO" id="GO:0005737">
    <property type="term" value="C:cytoplasm"/>
    <property type="evidence" value="ECO:0007669"/>
    <property type="project" value="UniProtKB-ARBA"/>
</dbReference>
<dbReference type="SUPFAM" id="SSF53098">
    <property type="entry name" value="Ribonuclease H-like"/>
    <property type="match status" value="1"/>
</dbReference>
<dbReference type="Pfam" id="PF02171">
    <property type="entry name" value="Piwi"/>
    <property type="match status" value="1"/>
</dbReference>
<feature type="region of interest" description="Disordered" evidence="1">
    <location>
        <begin position="1"/>
        <end position="308"/>
    </location>
</feature>
<evidence type="ECO:0000259" key="3">
    <source>
        <dbReference type="PROSITE" id="PS50822"/>
    </source>
</evidence>
<dbReference type="CDD" id="cd04657">
    <property type="entry name" value="Piwi_ago-like"/>
    <property type="match status" value="1"/>
</dbReference>
<dbReference type="InterPro" id="IPR014811">
    <property type="entry name" value="ArgoL1"/>
</dbReference>
<dbReference type="InterPro" id="IPR045246">
    <property type="entry name" value="Piwi_ago-like"/>
</dbReference>
<dbReference type="Gene3D" id="2.170.260.10">
    <property type="entry name" value="paz domain"/>
    <property type="match status" value="1"/>
</dbReference>
<dbReference type="Gene3D" id="3.40.50.2300">
    <property type="match status" value="1"/>
</dbReference>
<evidence type="ECO:0000313" key="4">
    <source>
        <dbReference type="EMBL" id="KAH8370160.1"/>
    </source>
</evidence>
<dbReference type="Proteomes" id="UP001200034">
    <property type="component" value="Unassembled WGS sequence"/>
</dbReference>
<feature type="compositionally biased region" description="Low complexity" evidence="1">
    <location>
        <begin position="8"/>
        <end position="19"/>
    </location>
</feature>
<keyword evidence="5" id="KW-1185">Reference proteome</keyword>
<dbReference type="SMART" id="SM01163">
    <property type="entry name" value="DUF1785"/>
    <property type="match status" value="1"/>
</dbReference>
<dbReference type="InterPro" id="IPR012337">
    <property type="entry name" value="RNaseH-like_sf"/>
</dbReference>
<feature type="compositionally biased region" description="Low complexity" evidence="1">
    <location>
        <begin position="29"/>
        <end position="39"/>
    </location>
</feature>
<feature type="compositionally biased region" description="Polar residues" evidence="1">
    <location>
        <begin position="292"/>
        <end position="302"/>
    </location>
</feature>